<reference evidence="1" key="1">
    <citation type="submission" date="2021-03" db="EMBL/GenBank/DDBJ databases">
        <authorList>
            <person name="Bekaert M."/>
        </authorList>
    </citation>
    <scope>NUCLEOTIDE SEQUENCE</scope>
</reference>
<dbReference type="AlphaFoldDB" id="A0A8S3SUU5"/>
<gene>
    <name evidence="1" type="ORF">MEDL_37602</name>
</gene>
<evidence type="ECO:0000313" key="1">
    <source>
        <dbReference type="EMBL" id="CAG2224390.1"/>
    </source>
</evidence>
<proteinExistence type="predicted"/>
<protein>
    <submittedName>
        <fullName evidence="1">Uncharacterized protein</fullName>
    </submittedName>
</protein>
<dbReference type="EMBL" id="CAJPWZ010001804">
    <property type="protein sequence ID" value="CAG2224390.1"/>
    <property type="molecule type" value="Genomic_DNA"/>
</dbReference>
<organism evidence="1 2">
    <name type="scientific">Mytilus edulis</name>
    <name type="common">Blue mussel</name>
    <dbReference type="NCBI Taxonomy" id="6550"/>
    <lineage>
        <taxon>Eukaryota</taxon>
        <taxon>Metazoa</taxon>
        <taxon>Spiralia</taxon>
        <taxon>Lophotrochozoa</taxon>
        <taxon>Mollusca</taxon>
        <taxon>Bivalvia</taxon>
        <taxon>Autobranchia</taxon>
        <taxon>Pteriomorphia</taxon>
        <taxon>Mytilida</taxon>
        <taxon>Mytiloidea</taxon>
        <taxon>Mytilidae</taxon>
        <taxon>Mytilinae</taxon>
        <taxon>Mytilus</taxon>
    </lineage>
</organism>
<dbReference type="Proteomes" id="UP000683360">
    <property type="component" value="Unassembled WGS sequence"/>
</dbReference>
<accession>A0A8S3SUU5</accession>
<dbReference type="OrthoDB" id="6150711at2759"/>
<keyword evidence="2" id="KW-1185">Reference proteome</keyword>
<sequence>MVFYLKLLHNLSSREAAVAASTQEISFDNTVTAANGNFDNSTTLGYNRSVITNENIASQTGIRIPAQQITTNLNMSNYGAAAYIPLGRPLYMKINGKLKDRIISKDFVEMSNILVDHHPSEVDLHLAVQNKRSTAELENFQNLILKYASTCHSFNPVSYSARNLLAALDNNAHCQRQMMVNKDGSTRRYYRKTGIQWSVYAKREDKDYHHVPTIIKIIVENRLQDHVGMNRKVLLDVNDPRRVSAVLAPTLPPSTADLVAQKISRFNKEDPEKTLDYSWTDGLMSVQLVPVF</sequence>
<name>A0A8S3SUU5_MYTED</name>
<comment type="caution">
    <text evidence="1">The sequence shown here is derived from an EMBL/GenBank/DDBJ whole genome shotgun (WGS) entry which is preliminary data.</text>
</comment>
<evidence type="ECO:0000313" key="2">
    <source>
        <dbReference type="Proteomes" id="UP000683360"/>
    </source>
</evidence>